<dbReference type="RefSeq" id="WP_105186633.1">
    <property type="nucleotide sequence ID" value="NZ_BAAAGO010000035.1"/>
</dbReference>
<evidence type="ECO:0000313" key="3">
    <source>
        <dbReference type="Proteomes" id="UP000238164"/>
    </source>
</evidence>
<dbReference type="EMBL" id="LT985188">
    <property type="protein sequence ID" value="SPD88037.1"/>
    <property type="molecule type" value="Genomic_DNA"/>
</dbReference>
<feature type="transmembrane region" description="Helical" evidence="1">
    <location>
        <begin position="121"/>
        <end position="142"/>
    </location>
</feature>
<dbReference type="Proteomes" id="UP000238164">
    <property type="component" value="Chromosome 1"/>
</dbReference>
<feature type="transmembrane region" description="Helical" evidence="1">
    <location>
        <begin position="49"/>
        <end position="66"/>
    </location>
</feature>
<evidence type="ECO:0000313" key="2">
    <source>
        <dbReference type="EMBL" id="SPD88037.1"/>
    </source>
</evidence>
<protein>
    <recommendedName>
        <fullName evidence="4">DUF998 domain-containing protein</fullName>
    </recommendedName>
</protein>
<keyword evidence="3" id="KW-1185">Reference proteome</keyword>
<feature type="transmembrane region" description="Helical" evidence="1">
    <location>
        <begin position="154"/>
        <end position="174"/>
    </location>
</feature>
<reference evidence="2 3" key="1">
    <citation type="submission" date="2018-02" db="EMBL/GenBank/DDBJ databases">
        <authorList>
            <person name="Cohen D.B."/>
            <person name="Kent A.D."/>
        </authorList>
    </citation>
    <scope>NUCLEOTIDE SEQUENCE [LARGE SCALE GENOMIC DNA]</scope>
    <source>
        <strain evidence="2">1</strain>
    </source>
</reference>
<name>A0A2N9JKQ3_9ACTN</name>
<dbReference type="KEGG" id="mgg:MPLG2_3007"/>
<dbReference type="AlphaFoldDB" id="A0A2N9JKQ3"/>
<evidence type="ECO:0000256" key="1">
    <source>
        <dbReference type="SAM" id="Phobius"/>
    </source>
</evidence>
<accession>A0A2N9JKQ3</accession>
<keyword evidence="1" id="KW-0472">Membrane</keyword>
<evidence type="ECO:0008006" key="4">
    <source>
        <dbReference type="Google" id="ProtNLM"/>
    </source>
</evidence>
<organism evidence="2 3">
    <name type="scientific">Micropruina glycogenica</name>
    <dbReference type="NCBI Taxonomy" id="75385"/>
    <lineage>
        <taxon>Bacteria</taxon>
        <taxon>Bacillati</taxon>
        <taxon>Actinomycetota</taxon>
        <taxon>Actinomycetes</taxon>
        <taxon>Propionibacteriales</taxon>
        <taxon>Nocardioidaceae</taxon>
        <taxon>Micropruina</taxon>
    </lineage>
</organism>
<gene>
    <name evidence="2" type="ORF">MPLG2_3007</name>
</gene>
<keyword evidence="1" id="KW-0812">Transmembrane</keyword>
<dbReference type="OrthoDB" id="5193683at2"/>
<proteinExistence type="predicted"/>
<feature type="transmembrane region" description="Helical" evidence="1">
    <location>
        <begin position="78"/>
        <end position="101"/>
    </location>
</feature>
<keyword evidence="1" id="KW-1133">Transmembrane helix</keyword>
<sequence>MTLDRRHTLALIGATLTSAIALGDAVTHGLTGQSSVFAGDSGATAWSEIGGLVHGLTYAALGWVLVGERDRFATANRFARVLRLVLIPTFAVMAVAFVMVGPILTVTGVSSESPVGATYDVIGTFVFLVMILGSLLLGLALLRSHSGGVGARVLAAITPVLAITVLLGFLAPAWTHPGYVETLIHFGVALLGVGVRPDLTDSVAAPATADQASK</sequence>